<dbReference type="Pfam" id="PF04981">
    <property type="entry name" value="NMD3"/>
    <property type="match status" value="1"/>
</dbReference>
<keyword evidence="3 7" id="KW-0813">Transport</keyword>
<evidence type="ECO:0000256" key="4">
    <source>
        <dbReference type="ARBA" id="ARBA00022490"/>
    </source>
</evidence>
<dbReference type="Pfam" id="PF21193">
    <property type="entry name" value="NMD_SH3"/>
    <property type="match status" value="1"/>
</dbReference>
<evidence type="ECO:0000256" key="3">
    <source>
        <dbReference type="ARBA" id="ARBA00022448"/>
    </source>
</evidence>
<evidence type="ECO:0000259" key="9">
    <source>
        <dbReference type="Pfam" id="PF04981"/>
    </source>
</evidence>
<dbReference type="GO" id="GO:0000055">
    <property type="term" value="P:ribosomal large subunit export from nucleus"/>
    <property type="evidence" value="ECO:0007669"/>
    <property type="project" value="TreeGrafter"/>
</dbReference>
<gene>
    <name evidence="12" type="ORF">NADFUDRAFT_49210</name>
</gene>
<dbReference type="Proteomes" id="UP000095009">
    <property type="component" value="Unassembled WGS sequence"/>
</dbReference>
<dbReference type="GO" id="GO:0005634">
    <property type="term" value="C:nucleus"/>
    <property type="evidence" value="ECO:0007669"/>
    <property type="project" value="UniProtKB-SubCell"/>
</dbReference>
<dbReference type="STRING" id="857566.A0A1E3PUE0"/>
<evidence type="ECO:0000256" key="1">
    <source>
        <dbReference type="ARBA" id="ARBA00009794"/>
    </source>
</evidence>
<keyword evidence="6 7" id="KW-0539">Nucleus</keyword>
<evidence type="ECO:0000256" key="8">
    <source>
        <dbReference type="SAM" id="MobiDB-lite"/>
    </source>
</evidence>
<dbReference type="GO" id="GO:0005737">
    <property type="term" value="C:cytoplasm"/>
    <property type="evidence" value="ECO:0007669"/>
    <property type="project" value="UniProtKB-SubCell"/>
</dbReference>
<dbReference type="AlphaFoldDB" id="A0A1E3PUE0"/>
<feature type="region of interest" description="Disordered" evidence="8">
    <location>
        <begin position="453"/>
        <end position="477"/>
    </location>
</feature>
<keyword evidence="5 7" id="KW-0653">Protein transport</keyword>
<evidence type="ECO:0000256" key="5">
    <source>
        <dbReference type="ARBA" id="ARBA00022927"/>
    </source>
</evidence>
<dbReference type="GO" id="GO:0015031">
    <property type="term" value="P:protein transport"/>
    <property type="evidence" value="ECO:0007669"/>
    <property type="project" value="UniProtKB-KW"/>
</dbReference>
<feature type="compositionally biased region" description="Acidic residues" evidence="8">
    <location>
        <begin position="542"/>
        <end position="558"/>
    </location>
</feature>
<evidence type="ECO:0000256" key="6">
    <source>
        <dbReference type="ARBA" id="ARBA00023242"/>
    </source>
</evidence>
<dbReference type="InterPro" id="IPR048898">
    <property type="entry name" value="OB_NMD3"/>
</dbReference>
<keyword evidence="13" id="KW-1185">Reference proteome</keyword>
<evidence type="ECO:0000313" key="12">
    <source>
        <dbReference type="EMBL" id="ODQ68572.1"/>
    </source>
</evidence>
<dbReference type="GO" id="GO:0043023">
    <property type="term" value="F:ribosomal large subunit binding"/>
    <property type="evidence" value="ECO:0007669"/>
    <property type="project" value="InterPro"/>
</dbReference>
<feature type="domain" description="60S ribosomal export protein NMD3 SH3" evidence="11">
    <location>
        <begin position="265"/>
        <end position="312"/>
    </location>
</feature>
<dbReference type="OrthoDB" id="203821at2759"/>
<dbReference type="InterPro" id="IPR048899">
    <property type="entry name" value="NMD_SH3"/>
</dbReference>
<sequence length="558" mass="62889">MNFDSLDLQHLGSQQIGTYTPVHTPTTILCCNCGDTMLARPGGVAICEVCIRDTADIISDIPRHGVLSFCKNCGRLNVPPNQWIRAPPESRELMAQILKRLKGLHRLRLMDAVFLWTEPHSRRVKVKITVQGEAKEFGNTMIQQSFQVEMVEHGGQCPDCAKSFTANTWRATVQIRQKVVHKKTFFFLEQLILKNHMHKNTVSIQESKEGLDFFFNHKQHAITMVDFLSNAVPCRTKRSEELISMDTHTSVRSYKFTFSVEIVPICKDDIVVLPSRLAKSIGSTSRIFICHKIGSSIRLIDPRTLQTIEIPAQLYWRNPFDSLSSAKNLVEYMVLDIEPVFDIKGHGHGNGTAVAAGRYALADVTVMRASELGSGDAEEHFVRTHLGGILKTGDIVLGYPLSVLNLNNTEFDQLKPESIPDIVLVKKTYPDKKKNRGRKFKLKRMAVEYNNLDAPGGDEKTKKVKKGKGASTGLMPNADDYEEFLNELEEDPELRSEINLYTADIKGNPAGSQDDNQTETTQEENDYESDVEIKLNELKLEDSEDEYIPQPEDSAEEY</sequence>
<feature type="compositionally biased region" description="Acidic residues" evidence="8">
    <location>
        <begin position="521"/>
        <end position="530"/>
    </location>
</feature>
<dbReference type="InterPro" id="IPR039768">
    <property type="entry name" value="Nmd3"/>
</dbReference>
<dbReference type="InterPro" id="IPR007064">
    <property type="entry name" value="Nmd3_N"/>
</dbReference>
<dbReference type="EMBL" id="KV454406">
    <property type="protein sequence ID" value="ODQ68572.1"/>
    <property type="molecule type" value="Genomic_DNA"/>
</dbReference>
<proteinExistence type="inferred from homology"/>
<keyword evidence="4 7" id="KW-0963">Cytoplasm</keyword>
<evidence type="ECO:0000256" key="7">
    <source>
        <dbReference type="RuleBase" id="RU364108"/>
    </source>
</evidence>
<reference evidence="12 13" key="1">
    <citation type="journal article" date="2016" name="Proc. Natl. Acad. Sci. U.S.A.">
        <title>Comparative genomics of biotechnologically important yeasts.</title>
        <authorList>
            <person name="Riley R."/>
            <person name="Haridas S."/>
            <person name="Wolfe K.H."/>
            <person name="Lopes M.R."/>
            <person name="Hittinger C.T."/>
            <person name="Goeker M."/>
            <person name="Salamov A.A."/>
            <person name="Wisecaver J.H."/>
            <person name="Long T.M."/>
            <person name="Calvey C.H."/>
            <person name="Aerts A.L."/>
            <person name="Barry K.W."/>
            <person name="Choi C."/>
            <person name="Clum A."/>
            <person name="Coughlan A.Y."/>
            <person name="Deshpande S."/>
            <person name="Douglass A.P."/>
            <person name="Hanson S.J."/>
            <person name="Klenk H.-P."/>
            <person name="LaButti K.M."/>
            <person name="Lapidus A."/>
            <person name="Lindquist E.A."/>
            <person name="Lipzen A.M."/>
            <person name="Meier-Kolthoff J.P."/>
            <person name="Ohm R.A."/>
            <person name="Otillar R.P."/>
            <person name="Pangilinan J.L."/>
            <person name="Peng Y."/>
            <person name="Rokas A."/>
            <person name="Rosa C.A."/>
            <person name="Scheuner C."/>
            <person name="Sibirny A.A."/>
            <person name="Slot J.C."/>
            <person name="Stielow J.B."/>
            <person name="Sun H."/>
            <person name="Kurtzman C.P."/>
            <person name="Blackwell M."/>
            <person name="Grigoriev I.V."/>
            <person name="Jeffries T.W."/>
        </authorList>
    </citation>
    <scope>NUCLEOTIDE SEQUENCE [LARGE SCALE GENOMIC DNA]</scope>
    <source>
        <strain evidence="12 13">DSM 6958</strain>
    </source>
</reference>
<organism evidence="12 13">
    <name type="scientific">Nadsonia fulvescens var. elongata DSM 6958</name>
    <dbReference type="NCBI Taxonomy" id="857566"/>
    <lineage>
        <taxon>Eukaryota</taxon>
        <taxon>Fungi</taxon>
        <taxon>Dikarya</taxon>
        <taxon>Ascomycota</taxon>
        <taxon>Saccharomycotina</taxon>
        <taxon>Dipodascomycetes</taxon>
        <taxon>Dipodascales</taxon>
        <taxon>Dipodascales incertae sedis</taxon>
        <taxon>Nadsonia</taxon>
    </lineage>
</organism>
<evidence type="ECO:0000256" key="2">
    <source>
        <dbReference type="ARBA" id="ARBA00017035"/>
    </source>
</evidence>
<feature type="domain" description="60S ribosomal export protein NMD3 OB-fold" evidence="10">
    <location>
        <begin position="329"/>
        <end position="427"/>
    </location>
</feature>
<comment type="function">
    <text evidence="7">Acts as an adapter for the XPO1/CRM1-mediated export of the 60S ribosomal subunit.</text>
</comment>
<name>A0A1E3PUE0_9ASCO</name>
<feature type="compositionally biased region" description="Polar residues" evidence="8">
    <location>
        <begin position="510"/>
        <end position="520"/>
    </location>
</feature>
<protein>
    <recommendedName>
        <fullName evidence="2 7">60S ribosomal export protein NMD3</fullName>
    </recommendedName>
</protein>
<comment type="subcellular location">
    <subcellularLocation>
        <location evidence="7">Cytoplasm</location>
    </subcellularLocation>
    <subcellularLocation>
        <location evidence="7">Nucleus</location>
    </subcellularLocation>
</comment>
<feature type="domain" description="Nmd3 N-terminal" evidence="9">
    <location>
        <begin position="30"/>
        <end position="262"/>
    </location>
</feature>
<dbReference type="PANTHER" id="PTHR12746">
    <property type="entry name" value="NONSENSE-MEDIATED MRNA DECAY PROTEIN 3"/>
    <property type="match status" value="1"/>
</dbReference>
<evidence type="ECO:0000259" key="11">
    <source>
        <dbReference type="Pfam" id="PF21193"/>
    </source>
</evidence>
<dbReference type="PANTHER" id="PTHR12746:SF2">
    <property type="entry name" value="60S RIBOSOMAL EXPORT PROTEIN NMD3"/>
    <property type="match status" value="1"/>
</dbReference>
<feature type="compositionally biased region" description="Basic and acidic residues" evidence="8">
    <location>
        <begin position="531"/>
        <end position="541"/>
    </location>
</feature>
<evidence type="ECO:0000259" key="10">
    <source>
        <dbReference type="Pfam" id="PF21192"/>
    </source>
</evidence>
<dbReference type="Pfam" id="PF21192">
    <property type="entry name" value="OB_NMD3"/>
    <property type="match status" value="1"/>
</dbReference>
<feature type="region of interest" description="Disordered" evidence="8">
    <location>
        <begin position="502"/>
        <end position="558"/>
    </location>
</feature>
<comment type="similarity">
    <text evidence="1 7">Belongs to the NMD3 family.</text>
</comment>
<evidence type="ECO:0000313" key="13">
    <source>
        <dbReference type="Proteomes" id="UP000095009"/>
    </source>
</evidence>
<accession>A0A1E3PUE0</accession>